<dbReference type="EMBL" id="BMAW01102221">
    <property type="protein sequence ID" value="GFT03274.1"/>
    <property type="molecule type" value="Genomic_DNA"/>
</dbReference>
<feature type="non-terminal residue" evidence="1">
    <location>
        <position position="1"/>
    </location>
</feature>
<evidence type="ECO:0000313" key="1">
    <source>
        <dbReference type="EMBL" id="GFT03274.1"/>
    </source>
</evidence>
<sequence>STRRGRPRIEIMHVAMIINLDDGKLFGKVVYANGCKLKLDNF</sequence>
<proteinExistence type="predicted"/>
<keyword evidence="2" id="KW-1185">Reference proteome</keyword>
<accession>A0A8X6NAA4</accession>
<organism evidence="1 2">
    <name type="scientific">Nephila pilipes</name>
    <name type="common">Giant wood spider</name>
    <name type="synonym">Nephila maculata</name>
    <dbReference type="NCBI Taxonomy" id="299642"/>
    <lineage>
        <taxon>Eukaryota</taxon>
        <taxon>Metazoa</taxon>
        <taxon>Ecdysozoa</taxon>
        <taxon>Arthropoda</taxon>
        <taxon>Chelicerata</taxon>
        <taxon>Arachnida</taxon>
        <taxon>Araneae</taxon>
        <taxon>Araneomorphae</taxon>
        <taxon>Entelegynae</taxon>
        <taxon>Araneoidea</taxon>
        <taxon>Nephilidae</taxon>
        <taxon>Nephila</taxon>
    </lineage>
</organism>
<comment type="caution">
    <text evidence="1">The sequence shown here is derived from an EMBL/GenBank/DDBJ whole genome shotgun (WGS) entry which is preliminary data.</text>
</comment>
<dbReference type="Proteomes" id="UP000887013">
    <property type="component" value="Unassembled WGS sequence"/>
</dbReference>
<gene>
    <name evidence="1" type="ORF">NPIL_659461</name>
</gene>
<dbReference type="AlphaFoldDB" id="A0A8X6NAA4"/>
<reference evidence="1" key="1">
    <citation type="submission" date="2020-08" db="EMBL/GenBank/DDBJ databases">
        <title>Multicomponent nature underlies the extraordinary mechanical properties of spider dragline silk.</title>
        <authorList>
            <person name="Kono N."/>
            <person name="Nakamura H."/>
            <person name="Mori M."/>
            <person name="Yoshida Y."/>
            <person name="Ohtoshi R."/>
            <person name="Malay A.D."/>
            <person name="Moran D.A.P."/>
            <person name="Tomita M."/>
            <person name="Numata K."/>
            <person name="Arakawa K."/>
        </authorList>
    </citation>
    <scope>NUCLEOTIDE SEQUENCE</scope>
</reference>
<name>A0A8X6NAA4_NEPPI</name>
<evidence type="ECO:0000313" key="2">
    <source>
        <dbReference type="Proteomes" id="UP000887013"/>
    </source>
</evidence>
<protein>
    <submittedName>
        <fullName evidence="1">Uncharacterized protein</fullName>
    </submittedName>
</protein>